<keyword evidence="4 7" id="KW-0812">Transmembrane</keyword>
<feature type="compositionally biased region" description="Low complexity" evidence="8">
    <location>
        <begin position="269"/>
        <end position="282"/>
    </location>
</feature>
<feature type="domain" description="ABC transmembrane type-1" evidence="9">
    <location>
        <begin position="67"/>
        <end position="256"/>
    </location>
</feature>
<keyword evidence="5 7" id="KW-1133">Transmembrane helix</keyword>
<evidence type="ECO:0000256" key="1">
    <source>
        <dbReference type="ARBA" id="ARBA00004651"/>
    </source>
</evidence>
<name>A0ABP5ZMG9_9ACTN</name>
<evidence type="ECO:0000256" key="3">
    <source>
        <dbReference type="ARBA" id="ARBA00022475"/>
    </source>
</evidence>
<gene>
    <name evidence="10" type="ORF">GCM10010406_42270</name>
</gene>
<keyword evidence="11" id="KW-1185">Reference proteome</keyword>
<organism evidence="10 11">
    <name type="scientific">Streptomyces thermolineatus</name>
    <dbReference type="NCBI Taxonomy" id="44033"/>
    <lineage>
        <taxon>Bacteria</taxon>
        <taxon>Bacillati</taxon>
        <taxon>Actinomycetota</taxon>
        <taxon>Actinomycetes</taxon>
        <taxon>Kitasatosporales</taxon>
        <taxon>Streptomycetaceae</taxon>
        <taxon>Streptomyces</taxon>
    </lineage>
</organism>
<evidence type="ECO:0000256" key="4">
    <source>
        <dbReference type="ARBA" id="ARBA00022692"/>
    </source>
</evidence>
<feature type="transmembrane region" description="Helical" evidence="7">
    <location>
        <begin position="67"/>
        <end position="89"/>
    </location>
</feature>
<evidence type="ECO:0000256" key="6">
    <source>
        <dbReference type="ARBA" id="ARBA00023136"/>
    </source>
</evidence>
<dbReference type="PROSITE" id="PS50928">
    <property type="entry name" value="ABC_TM1"/>
    <property type="match status" value="1"/>
</dbReference>
<dbReference type="Pfam" id="PF00528">
    <property type="entry name" value="BPD_transp_1"/>
    <property type="match status" value="1"/>
</dbReference>
<keyword evidence="3" id="KW-1003">Cell membrane</keyword>
<dbReference type="NCBIfam" id="TIGR01726">
    <property type="entry name" value="HEQRo_perm_3TM"/>
    <property type="match status" value="1"/>
</dbReference>
<reference evidence="11" key="1">
    <citation type="journal article" date="2019" name="Int. J. Syst. Evol. Microbiol.">
        <title>The Global Catalogue of Microorganisms (GCM) 10K type strain sequencing project: providing services to taxonomists for standard genome sequencing and annotation.</title>
        <authorList>
            <consortium name="The Broad Institute Genomics Platform"/>
            <consortium name="The Broad Institute Genome Sequencing Center for Infectious Disease"/>
            <person name="Wu L."/>
            <person name="Ma J."/>
        </authorList>
    </citation>
    <scope>NUCLEOTIDE SEQUENCE [LARGE SCALE GENOMIC DNA]</scope>
    <source>
        <strain evidence="11">JCM 6307</strain>
    </source>
</reference>
<dbReference type="InterPro" id="IPR010065">
    <property type="entry name" value="AA_ABC_transptr_permease_3TM"/>
</dbReference>
<proteinExistence type="inferred from homology"/>
<dbReference type="InterPro" id="IPR043429">
    <property type="entry name" value="ArtM/GltK/GlnP/TcyL/YhdX-like"/>
</dbReference>
<dbReference type="EMBL" id="BAAATA010000029">
    <property type="protein sequence ID" value="GAA2501291.1"/>
    <property type="molecule type" value="Genomic_DNA"/>
</dbReference>
<feature type="transmembrane region" description="Helical" evidence="7">
    <location>
        <begin position="234"/>
        <end position="259"/>
    </location>
</feature>
<evidence type="ECO:0000256" key="5">
    <source>
        <dbReference type="ARBA" id="ARBA00022989"/>
    </source>
</evidence>
<dbReference type="Gene3D" id="1.10.3720.10">
    <property type="entry name" value="MetI-like"/>
    <property type="match status" value="1"/>
</dbReference>
<comment type="similarity">
    <text evidence="7">Belongs to the binding-protein-dependent transport system permease family.</text>
</comment>
<feature type="region of interest" description="Disordered" evidence="8">
    <location>
        <begin position="263"/>
        <end position="301"/>
    </location>
</feature>
<evidence type="ECO:0000256" key="2">
    <source>
        <dbReference type="ARBA" id="ARBA00022448"/>
    </source>
</evidence>
<dbReference type="InterPro" id="IPR035906">
    <property type="entry name" value="MetI-like_sf"/>
</dbReference>
<accession>A0ABP5ZMG9</accession>
<feature type="transmembrane region" description="Helical" evidence="7">
    <location>
        <begin position="20"/>
        <end position="41"/>
    </location>
</feature>
<evidence type="ECO:0000256" key="8">
    <source>
        <dbReference type="SAM" id="MobiDB-lite"/>
    </source>
</evidence>
<dbReference type="RefSeq" id="WP_344384761.1">
    <property type="nucleotide sequence ID" value="NZ_BAAATA010000029.1"/>
</dbReference>
<dbReference type="InterPro" id="IPR000515">
    <property type="entry name" value="MetI-like"/>
</dbReference>
<sequence>MSASVLYDVPGPRARRRNLLYSVVGGAALLGLLVFVVLRLYSQGQFESYMWDLFEYNGIRQRLLDGLVSTLLAFSMAAVLSLVLGALLAAGRLSDHRPVRWVCTAVVEFFRAMPLLIMIFALYLSVFTGTPLWALVIGLTLYNGSVQAEVIRAGINSVPKGQAEAAYALGMRKTQVMLTVLVPQAVRAMLPTIISQLVVTLKDTSLGYVITYEELLYAGGVIMRNTVTEGGNPYVPVVIVVGTVYVLMCLALSYLATWIEKRGRRSRKGTPPAAPDASAPTPGAVPPQTAPEAALEAPRKS</sequence>
<dbReference type="CDD" id="cd06261">
    <property type="entry name" value="TM_PBP2"/>
    <property type="match status" value="1"/>
</dbReference>
<keyword evidence="2 7" id="KW-0813">Transport</keyword>
<dbReference type="SUPFAM" id="SSF161098">
    <property type="entry name" value="MetI-like"/>
    <property type="match status" value="1"/>
</dbReference>
<evidence type="ECO:0000259" key="9">
    <source>
        <dbReference type="PROSITE" id="PS50928"/>
    </source>
</evidence>
<evidence type="ECO:0000313" key="11">
    <source>
        <dbReference type="Proteomes" id="UP001501358"/>
    </source>
</evidence>
<evidence type="ECO:0000256" key="7">
    <source>
        <dbReference type="RuleBase" id="RU363032"/>
    </source>
</evidence>
<comment type="subcellular location">
    <subcellularLocation>
        <location evidence="1 7">Cell membrane</location>
        <topology evidence="1 7">Multi-pass membrane protein</topology>
    </subcellularLocation>
</comment>
<feature type="transmembrane region" description="Helical" evidence="7">
    <location>
        <begin position="101"/>
        <end position="126"/>
    </location>
</feature>
<comment type="caution">
    <text evidence="10">The sequence shown here is derived from an EMBL/GenBank/DDBJ whole genome shotgun (WGS) entry which is preliminary data.</text>
</comment>
<dbReference type="PANTHER" id="PTHR30614:SF21">
    <property type="entry name" value="AMINO ACID ABC TRANSPORTER PERMEASE"/>
    <property type="match status" value="1"/>
</dbReference>
<keyword evidence="6 7" id="KW-0472">Membrane</keyword>
<dbReference type="PANTHER" id="PTHR30614">
    <property type="entry name" value="MEMBRANE COMPONENT OF AMINO ACID ABC TRANSPORTER"/>
    <property type="match status" value="1"/>
</dbReference>
<evidence type="ECO:0000313" key="10">
    <source>
        <dbReference type="EMBL" id="GAA2501291.1"/>
    </source>
</evidence>
<protein>
    <submittedName>
        <fullName evidence="10">Amino acid ABC transporter permease</fullName>
    </submittedName>
</protein>
<dbReference type="Proteomes" id="UP001501358">
    <property type="component" value="Unassembled WGS sequence"/>
</dbReference>